<reference evidence="1" key="1">
    <citation type="submission" date="2020-02" db="EMBL/GenBank/DDBJ databases">
        <authorList>
            <person name="Meier V. D."/>
        </authorList>
    </citation>
    <scope>NUCLEOTIDE SEQUENCE</scope>
    <source>
        <strain evidence="1">AVDCRST_MAG36</strain>
    </source>
</reference>
<proteinExistence type="predicted"/>
<name>A0A6J4LKZ4_9ACTN</name>
<accession>A0A6J4LKZ4</accession>
<gene>
    <name evidence="1" type="ORF">AVDCRST_MAG36-1111</name>
</gene>
<dbReference type="AlphaFoldDB" id="A0A6J4LKZ4"/>
<evidence type="ECO:0000313" key="1">
    <source>
        <dbReference type="EMBL" id="CAA9334775.1"/>
    </source>
</evidence>
<sequence length="61" mass="5991">MITAAMITMFWLGTASGVMGAVLLRIPSTAEAAEPLAVTEAGTQAVTASVASGAGALRRAA</sequence>
<dbReference type="EMBL" id="CADCUH010000068">
    <property type="protein sequence ID" value="CAA9334775.1"/>
    <property type="molecule type" value="Genomic_DNA"/>
</dbReference>
<protein>
    <submittedName>
        <fullName evidence="1">Uncharacterized protein</fullName>
    </submittedName>
</protein>
<organism evidence="1">
    <name type="scientific">uncultured Nocardioidaceae bacterium</name>
    <dbReference type="NCBI Taxonomy" id="253824"/>
    <lineage>
        <taxon>Bacteria</taxon>
        <taxon>Bacillati</taxon>
        <taxon>Actinomycetota</taxon>
        <taxon>Actinomycetes</taxon>
        <taxon>Propionibacteriales</taxon>
        <taxon>Nocardioidaceae</taxon>
        <taxon>environmental samples</taxon>
    </lineage>
</organism>